<dbReference type="PANTHER" id="PTHR11905">
    <property type="entry name" value="ADAM A DISINTEGRIN AND METALLOPROTEASE DOMAIN"/>
    <property type="match status" value="1"/>
</dbReference>
<keyword evidence="7 13" id="KW-1133">Transmembrane helix</keyword>
<feature type="domain" description="Peptidase M12B" evidence="17">
    <location>
        <begin position="197"/>
        <end position="393"/>
    </location>
</feature>
<dbReference type="InterPro" id="IPR036436">
    <property type="entry name" value="Disintegrin_dom_sf"/>
</dbReference>
<dbReference type="PROSITE" id="PS01186">
    <property type="entry name" value="EGF_2"/>
    <property type="match status" value="1"/>
</dbReference>
<keyword evidence="5" id="KW-0378">Hydrolase</keyword>
<dbReference type="Pfam" id="PF00200">
    <property type="entry name" value="Disintegrin"/>
    <property type="match status" value="1"/>
</dbReference>
<accession>A0AAV1G6J0</accession>
<evidence type="ECO:0000256" key="12">
    <source>
        <dbReference type="PROSITE-ProRule" id="PRU00276"/>
    </source>
</evidence>
<evidence type="ECO:0000256" key="9">
    <source>
        <dbReference type="ARBA" id="ARBA00023157"/>
    </source>
</evidence>
<feature type="disulfide bond" evidence="11">
    <location>
        <begin position="623"/>
        <end position="633"/>
    </location>
</feature>
<keyword evidence="18" id="KW-0645">Protease</keyword>
<comment type="subcellular location">
    <subcellularLocation>
        <location evidence="2">Membrane</location>
        <topology evidence="2">Single-pass type I membrane protein</topology>
    </subcellularLocation>
</comment>
<evidence type="ECO:0000256" key="7">
    <source>
        <dbReference type="ARBA" id="ARBA00022989"/>
    </source>
</evidence>
<dbReference type="GO" id="GO:0006508">
    <property type="term" value="P:proteolysis"/>
    <property type="evidence" value="ECO:0007669"/>
    <property type="project" value="InterPro"/>
</dbReference>
<dbReference type="SMART" id="SM00608">
    <property type="entry name" value="ACR"/>
    <property type="match status" value="1"/>
</dbReference>
<keyword evidence="3 13" id="KW-0812">Transmembrane</keyword>
<feature type="domain" description="Disintegrin" evidence="16">
    <location>
        <begin position="401"/>
        <end position="487"/>
    </location>
</feature>
<evidence type="ECO:0000256" key="6">
    <source>
        <dbReference type="ARBA" id="ARBA00022833"/>
    </source>
</evidence>
<dbReference type="InterPro" id="IPR006586">
    <property type="entry name" value="ADAM_Cys-rich"/>
</dbReference>
<keyword evidence="4 12" id="KW-0479">Metal-binding</keyword>
<feature type="disulfide bond" evidence="11">
    <location>
        <begin position="641"/>
        <end position="650"/>
    </location>
</feature>
<keyword evidence="8 13" id="KW-0472">Membrane</keyword>
<dbReference type="Pfam" id="PF01562">
    <property type="entry name" value="Pep_M12B_propep"/>
    <property type="match status" value="1"/>
</dbReference>
<evidence type="ECO:0000256" key="2">
    <source>
        <dbReference type="ARBA" id="ARBA00004479"/>
    </source>
</evidence>
<evidence type="ECO:0000256" key="11">
    <source>
        <dbReference type="PROSITE-ProRule" id="PRU00076"/>
    </source>
</evidence>
<keyword evidence="18" id="KW-0482">Metalloprotease</keyword>
<dbReference type="Gene3D" id="4.10.70.10">
    <property type="entry name" value="Disintegrin domain"/>
    <property type="match status" value="1"/>
</dbReference>
<dbReference type="PRINTS" id="PR00289">
    <property type="entry name" value="DISINTEGRIN"/>
</dbReference>
<dbReference type="PANTHER" id="PTHR11905:SF32">
    <property type="entry name" value="DISINTEGRIN AND METALLOPROTEINASE DOMAIN-CONTAINING PROTEIN 28"/>
    <property type="match status" value="1"/>
</dbReference>
<feature type="disulfide bond" evidence="12">
    <location>
        <begin position="308"/>
        <end position="388"/>
    </location>
</feature>
<evidence type="ECO:0000256" key="5">
    <source>
        <dbReference type="ARBA" id="ARBA00022801"/>
    </source>
</evidence>
<comment type="caution">
    <text evidence="11">Lacks conserved residue(s) required for the propagation of feature annotation.</text>
</comment>
<feature type="active site" evidence="12">
    <location>
        <position position="333"/>
    </location>
</feature>
<dbReference type="InterPro" id="IPR001762">
    <property type="entry name" value="Disintegrin_dom"/>
</dbReference>
<dbReference type="SUPFAM" id="SSF57552">
    <property type="entry name" value="Blood coagulation inhibitor (disintegrin)"/>
    <property type="match status" value="1"/>
</dbReference>
<dbReference type="AlphaFoldDB" id="A0AAV1G6J0"/>
<evidence type="ECO:0000256" key="14">
    <source>
        <dbReference type="SAM" id="SignalP"/>
    </source>
</evidence>
<keyword evidence="9 11" id="KW-1015">Disulfide bond</keyword>
<feature type="binding site" evidence="12">
    <location>
        <position position="342"/>
    </location>
    <ligand>
        <name>Zn(2+)</name>
        <dbReference type="ChEBI" id="CHEBI:29105"/>
        <note>catalytic</note>
    </ligand>
</feature>
<dbReference type="EMBL" id="OY660875">
    <property type="protein sequence ID" value="CAJ1068775.1"/>
    <property type="molecule type" value="Genomic_DNA"/>
</dbReference>
<evidence type="ECO:0000259" key="16">
    <source>
        <dbReference type="PROSITE" id="PS50214"/>
    </source>
</evidence>
<organism evidence="18 19">
    <name type="scientific">Xyrichtys novacula</name>
    <name type="common">Pearly razorfish</name>
    <name type="synonym">Hemipteronotus novacula</name>
    <dbReference type="NCBI Taxonomy" id="13765"/>
    <lineage>
        <taxon>Eukaryota</taxon>
        <taxon>Metazoa</taxon>
        <taxon>Chordata</taxon>
        <taxon>Craniata</taxon>
        <taxon>Vertebrata</taxon>
        <taxon>Euteleostomi</taxon>
        <taxon>Actinopterygii</taxon>
        <taxon>Neopterygii</taxon>
        <taxon>Teleostei</taxon>
        <taxon>Neoteleostei</taxon>
        <taxon>Acanthomorphata</taxon>
        <taxon>Eupercaria</taxon>
        <taxon>Labriformes</taxon>
        <taxon>Labridae</taxon>
        <taxon>Xyrichtys</taxon>
    </lineage>
</organism>
<evidence type="ECO:0000313" key="19">
    <source>
        <dbReference type="Proteomes" id="UP001178508"/>
    </source>
</evidence>
<dbReference type="PROSITE" id="PS50215">
    <property type="entry name" value="ADAM_MEPRO"/>
    <property type="match status" value="1"/>
</dbReference>
<feature type="binding site" evidence="12">
    <location>
        <position position="336"/>
    </location>
    <ligand>
        <name>Zn(2+)</name>
        <dbReference type="ChEBI" id="CHEBI:29105"/>
        <note>catalytic</note>
    </ligand>
</feature>
<evidence type="ECO:0000259" key="15">
    <source>
        <dbReference type="PROSITE" id="PS50026"/>
    </source>
</evidence>
<proteinExistence type="predicted"/>
<dbReference type="Proteomes" id="UP001178508">
    <property type="component" value="Chromosome 12"/>
</dbReference>
<dbReference type="InterPro" id="IPR024079">
    <property type="entry name" value="MetalloPept_cat_dom_sf"/>
</dbReference>
<dbReference type="PROSITE" id="PS00427">
    <property type="entry name" value="DISINTEGRIN_1"/>
    <property type="match status" value="1"/>
</dbReference>
<keyword evidence="6 12" id="KW-0862">Zinc</keyword>
<dbReference type="GO" id="GO:0004222">
    <property type="term" value="F:metalloendopeptidase activity"/>
    <property type="evidence" value="ECO:0007669"/>
    <property type="project" value="InterPro"/>
</dbReference>
<dbReference type="InterPro" id="IPR002870">
    <property type="entry name" value="Peptidase_M12B_N"/>
</dbReference>
<comment type="cofactor">
    <cofactor evidence="1">
        <name>Zn(2+)</name>
        <dbReference type="ChEBI" id="CHEBI:29105"/>
    </cofactor>
</comment>
<reference evidence="18" key="1">
    <citation type="submission" date="2023-08" db="EMBL/GenBank/DDBJ databases">
        <authorList>
            <person name="Alioto T."/>
            <person name="Alioto T."/>
            <person name="Gomez Garrido J."/>
        </authorList>
    </citation>
    <scope>NUCLEOTIDE SEQUENCE</scope>
</reference>
<feature type="transmembrane region" description="Helical" evidence="13">
    <location>
        <begin position="662"/>
        <end position="685"/>
    </location>
</feature>
<evidence type="ECO:0000259" key="17">
    <source>
        <dbReference type="PROSITE" id="PS50215"/>
    </source>
</evidence>
<feature type="signal peptide" evidence="14">
    <location>
        <begin position="1"/>
        <end position="23"/>
    </location>
</feature>
<evidence type="ECO:0000256" key="8">
    <source>
        <dbReference type="ARBA" id="ARBA00023136"/>
    </source>
</evidence>
<dbReference type="SUPFAM" id="SSF55486">
    <property type="entry name" value="Metalloproteases ('zincins'), catalytic domain"/>
    <property type="match status" value="1"/>
</dbReference>
<evidence type="ECO:0000256" key="10">
    <source>
        <dbReference type="PROSITE-ProRule" id="PRU00068"/>
    </source>
</evidence>
<gene>
    <name evidence="18" type="ORF">XNOV1_A009110</name>
</gene>
<name>A0AAV1G6J0_XYRNO</name>
<feature type="binding site" evidence="12">
    <location>
        <position position="332"/>
    </location>
    <ligand>
        <name>Zn(2+)</name>
        <dbReference type="ChEBI" id="CHEBI:29105"/>
        <note>catalytic</note>
    </ligand>
</feature>
<dbReference type="Pfam" id="PF01421">
    <property type="entry name" value="Reprolysin"/>
    <property type="match status" value="1"/>
</dbReference>
<dbReference type="Pfam" id="PF08516">
    <property type="entry name" value="ADAM_CR"/>
    <property type="match status" value="1"/>
</dbReference>
<sequence length="688" mass="75600">MEQTILLLVLILDASLTLTGSHGHTFEEGTHWEVVRPVKIHSIRKRHIEGHRPQTVNYAITLGGRAIEMQLEKNNELLTKEYTETHYQDDGTRVTTSPTDIDHCYYHGKLLHDSESSVSISTCNGLKGYFRTAEQRYLIEPLTGTDEGDHAVTTLNTTEATPAVCGVTNTSWNTDFEVLTSRSRSRSGSLSLVQQKKYVELFLVADNRAFLKAKRDQAALRRKMFEMVNFVNLAYKPLNTFVALVGLEIWSKKDFISVTPPAGANLDAFKNWRKSDLNSRQKHDVAHLISGIDFEGATVGLAYIGTLCSSHSVGVVQDHSDRAIAVGATLAHEMGHNLGMDHDDSSSCSCSGDSCIMAAALSWNVPRSFSGCSSSNYEKYLLRSNPTCLLNKPEYASLASPAVCGNGFLETGEQCDCGTVEDCTNPCCNATTCTLKPGSQCAEGECCENCKILPRSKECRSKHDECDLPEYCDGKRATCPEDVFVVNGLPCDGGLGYCFNGQCPQRPNQCIKMYGFNAKEGPSNCYNQNTRGTYYAFCRRPSKNQYIPCQKQDVLCGKLFCTNGKDSPNYGRMVRFGNCKASFYEDHLEDYGQVDDGTKCGDGKVCSQNECMDLEAAYRNTNCSAKCPGNAVCNHKAQCQCKPGWLPPDCDTEDEDTLSTGAIIAIAVTCILVVVGLIVGVVAFLKRQ</sequence>
<keyword evidence="14" id="KW-0732">Signal</keyword>
<dbReference type="SMART" id="SM00050">
    <property type="entry name" value="DISIN"/>
    <property type="match status" value="1"/>
</dbReference>
<keyword evidence="11" id="KW-0245">EGF-like domain</keyword>
<evidence type="ECO:0000313" key="18">
    <source>
        <dbReference type="EMBL" id="CAJ1068775.1"/>
    </source>
</evidence>
<feature type="disulfide bond" evidence="10">
    <location>
        <begin position="459"/>
        <end position="479"/>
    </location>
</feature>
<dbReference type="InterPro" id="IPR018358">
    <property type="entry name" value="Disintegrin_CS"/>
</dbReference>
<feature type="domain" description="EGF-like" evidence="15">
    <location>
        <begin position="619"/>
        <end position="651"/>
    </location>
</feature>
<dbReference type="PROSITE" id="PS50214">
    <property type="entry name" value="DISINTEGRIN_2"/>
    <property type="match status" value="1"/>
</dbReference>
<dbReference type="InterPro" id="IPR034027">
    <property type="entry name" value="Reprolysin_adamalysin"/>
</dbReference>
<dbReference type="GO" id="GO:0005886">
    <property type="term" value="C:plasma membrane"/>
    <property type="evidence" value="ECO:0007669"/>
    <property type="project" value="TreeGrafter"/>
</dbReference>
<dbReference type="FunFam" id="3.40.390.10:FF:000002">
    <property type="entry name" value="Disintegrin and metalloproteinase domain-containing protein 22"/>
    <property type="match status" value="1"/>
</dbReference>
<evidence type="ECO:0000256" key="4">
    <source>
        <dbReference type="ARBA" id="ARBA00022723"/>
    </source>
</evidence>
<evidence type="ECO:0000256" key="1">
    <source>
        <dbReference type="ARBA" id="ARBA00001947"/>
    </source>
</evidence>
<feature type="disulfide bond" evidence="12">
    <location>
        <begin position="350"/>
        <end position="355"/>
    </location>
</feature>
<dbReference type="GO" id="GO:0046872">
    <property type="term" value="F:metal ion binding"/>
    <property type="evidence" value="ECO:0007669"/>
    <property type="project" value="UniProtKB-KW"/>
</dbReference>
<evidence type="ECO:0000256" key="3">
    <source>
        <dbReference type="ARBA" id="ARBA00022692"/>
    </source>
</evidence>
<dbReference type="InterPro" id="IPR000742">
    <property type="entry name" value="EGF"/>
</dbReference>
<keyword evidence="19" id="KW-1185">Reference proteome</keyword>
<dbReference type="Gene3D" id="3.40.390.10">
    <property type="entry name" value="Collagenase (Catalytic Domain)"/>
    <property type="match status" value="1"/>
</dbReference>
<dbReference type="CDD" id="cd04269">
    <property type="entry name" value="ZnMc_adamalysin_II_like"/>
    <property type="match status" value="1"/>
</dbReference>
<feature type="chain" id="PRO_5043337168" evidence="14">
    <location>
        <begin position="24"/>
        <end position="688"/>
    </location>
</feature>
<protein>
    <submittedName>
        <fullName evidence="18">Disintegrin and metalloproteinase domain-containing protein 28 isoform X2</fullName>
    </submittedName>
</protein>
<dbReference type="InterPro" id="IPR001590">
    <property type="entry name" value="Peptidase_M12B"/>
</dbReference>
<evidence type="ECO:0000256" key="13">
    <source>
        <dbReference type="SAM" id="Phobius"/>
    </source>
</evidence>
<feature type="disulfide bond" evidence="12">
    <location>
        <begin position="348"/>
        <end position="372"/>
    </location>
</feature>
<dbReference type="PROSITE" id="PS50026">
    <property type="entry name" value="EGF_3"/>
    <property type="match status" value="1"/>
</dbReference>
<dbReference type="FunFam" id="4.10.70.10:FF:000001">
    <property type="entry name" value="Disintegrin and metalloproteinase domain-containing protein 22"/>
    <property type="match status" value="1"/>
</dbReference>